<feature type="compositionally biased region" description="Basic and acidic residues" evidence="6">
    <location>
        <begin position="142"/>
        <end position="161"/>
    </location>
</feature>
<comment type="subcellular location">
    <subcellularLocation>
        <location evidence="1">Nucleus</location>
    </subcellularLocation>
</comment>
<dbReference type="PROSITE" id="PS50135">
    <property type="entry name" value="ZF_ZZ_2"/>
    <property type="match status" value="1"/>
</dbReference>
<evidence type="ECO:0000259" key="9">
    <source>
        <dbReference type="PROSITE" id="PS51294"/>
    </source>
</evidence>
<dbReference type="InterPro" id="IPR009057">
    <property type="entry name" value="Homeodomain-like_sf"/>
</dbReference>
<dbReference type="SMART" id="SM00291">
    <property type="entry name" value="ZnF_ZZ"/>
    <property type="match status" value="1"/>
</dbReference>
<reference evidence="10 11" key="1">
    <citation type="journal article" date="2011" name="Science">
        <title>The ecoresponsive genome of Daphnia pulex.</title>
        <authorList>
            <person name="Colbourne J.K."/>
            <person name="Pfrender M.E."/>
            <person name="Gilbert D."/>
            <person name="Thomas W.K."/>
            <person name="Tucker A."/>
            <person name="Oakley T.H."/>
            <person name="Tokishita S."/>
            <person name="Aerts A."/>
            <person name="Arnold G.J."/>
            <person name="Basu M.K."/>
            <person name="Bauer D.J."/>
            <person name="Caceres C.E."/>
            <person name="Carmel L."/>
            <person name="Casola C."/>
            <person name="Choi J.H."/>
            <person name="Detter J.C."/>
            <person name="Dong Q."/>
            <person name="Dusheyko S."/>
            <person name="Eads B.D."/>
            <person name="Frohlich T."/>
            <person name="Geiler-Samerotte K.A."/>
            <person name="Gerlach D."/>
            <person name="Hatcher P."/>
            <person name="Jogdeo S."/>
            <person name="Krijgsveld J."/>
            <person name="Kriventseva E.V."/>
            <person name="Kultz D."/>
            <person name="Laforsch C."/>
            <person name="Lindquist E."/>
            <person name="Lopez J."/>
            <person name="Manak J.R."/>
            <person name="Muller J."/>
            <person name="Pangilinan J."/>
            <person name="Patwardhan R.P."/>
            <person name="Pitluck S."/>
            <person name="Pritham E.J."/>
            <person name="Rechtsteiner A."/>
            <person name="Rho M."/>
            <person name="Rogozin I.B."/>
            <person name="Sakarya O."/>
            <person name="Salamov A."/>
            <person name="Schaack S."/>
            <person name="Shapiro H."/>
            <person name="Shiga Y."/>
            <person name="Skalitzky C."/>
            <person name="Smith Z."/>
            <person name="Souvorov A."/>
            <person name="Sung W."/>
            <person name="Tang Z."/>
            <person name="Tsuchiya D."/>
            <person name="Tu H."/>
            <person name="Vos H."/>
            <person name="Wang M."/>
            <person name="Wolf Y.I."/>
            <person name="Yamagata H."/>
            <person name="Yamada T."/>
            <person name="Ye Y."/>
            <person name="Shaw J.R."/>
            <person name="Andrews J."/>
            <person name="Crease T.J."/>
            <person name="Tang H."/>
            <person name="Lucas S.M."/>
            <person name="Robertson H.M."/>
            <person name="Bork P."/>
            <person name="Koonin E.V."/>
            <person name="Zdobnov E.M."/>
            <person name="Grigoriev I.V."/>
            <person name="Lynch M."/>
            <person name="Boore J.L."/>
        </authorList>
    </citation>
    <scope>NUCLEOTIDE SEQUENCE [LARGE SCALE GENOMIC DNA]</scope>
</reference>
<dbReference type="OrthoDB" id="20473at2759"/>
<dbReference type="EMBL" id="GL732755">
    <property type="protein sequence ID" value="EFX65228.1"/>
    <property type="molecule type" value="Genomic_DNA"/>
</dbReference>
<keyword evidence="11" id="KW-1185">Reference proteome</keyword>
<dbReference type="PROSITE" id="PS51294">
    <property type="entry name" value="HTH_MYB"/>
    <property type="match status" value="1"/>
</dbReference>
<accession>E9HSP0</accession>
<dbReference type="Pfam" id="PF00569">
    <property type="entry name" value="ZZ"/>
    <property type="match status" value="1"/>
</dbReference>
<evidence type="ECO:0000256" key="2">
    <source>
        <dbReference type="ARBA" id="ARBA00022723"/>
    </source>
</evidence>
<dbReference type="SMART" id="SM00717">
    <property type="entry name" value="SANT"/>
    <property type="match status" value="1"/>
</dbReference>
<dbReference type="InterPro" id="IPR017930">
    <property type="entry name" value="Myb_dom"/>
</dbReference>
<dbReference type="PANTHER" id="PTHR22705">
    <property type="entry name" value="ZINC FINGER, ZZ DOMAIN CONTAINING 3"/>
    <property type="match status" value="1"/>
</dbReference>
<keyword evidence="3 5" id="KW-0863">Zinc-finger</keyword>
<dbReference type="Gene3D" id="1.10.10.60">
    <property type="entry name" value="Homeodomain-like"/>
    <property type="match status" value="1"/>
</dbReference>
<gene>
    <name evidence="10" type="ORF">DAPPUDRAFT_303802</name>
</gene>
<dbReference type="InterPro" id="IPR043145">
    <property type="entry name" value="Znf_ZZ_sf"/>
</dbReference>
<feature type="compositionally biased region" description="Polar residues" evidence="6">
    <location>
        <begin position="130"/>
        <end position="141"/>
    </location>
</feature>
<sequence length="415" mass="47453">MAEGPEVKNDDVVIKEEHDVGWAGKNLDNFGEYCFETDQLALKGNSDYQALLRTLVVLEGQRMIAVQNMEKLIPLKKEALESPLAFVEKLQRGEHLDFPVPQVIAEIPEINWSKYGVAVPDNLDEKNSENPKPSSTNNSDSETSKDAERGKDGKLLVRGREFNQKKPETFNQLWTPEEQKRLEELLVIYPPEQIEMERFRKIARALGNRTPLQVQSRVQKYFIKLQKAGLPVPGRTYNFTQYSSNRKSGHRHQRNNRFLFPSSTFFASATPPVYMNDMDDSTDALNEPSPAPQREDIQVSDEDVPDSVKMSESYMELMWLKLIKRVKLKTSHSSAMIHYGYRCDHCGMDPISGSRWHCFLCPSNISTDLCEKCAVQLSSKAGYHQPNHKMTPIIKVDPLPRQGPNYLQPNLMTEH</sequence>
<organism evidence="10 11">
    <name type="scientific">Daphnia pulex</name>
    <name type="common">Water flea</name>
    <dbReference type="NCBI Taxonomy" id="6669"/>
    <lineage>
        <taxon>Eukaryota</taxon>
        <taxon>Metazoa</taxon>
        <taxon>Ecdysozoa</taxon>
        <taxon>Arthropoda</taxon>
        <taxon>Crustacea</taxon>
        <taxon>Branchiopoda</taxon>
        <taxon>Diplostraca</taxon>
        <taxon>Cladocera</taxon>
        <taxon>Anomopoda</taxon>
        <taxon>Daphniidae</taxon>
        <taxon>Daphnia</taxon>
    </lineage>
</organism>
<dbReference type="GO" id="GO:0070461">
    <property type="term" value="C:SAGA-type complex"/>
    <property type="evidence" value="ECO:0007669"/>
    <property type="project" value="UniProtKB-ARBA"/>
</dbReference>
<keyword evidence="4" id="KW-0862">Zinc</keyword>
<dbReference type="Pfam" id="PF00249">
    <property type="entry name" value="Myb_DNA-binding"/>
    <property type="match status" value="1"/>
</dbReference>
<feature type="domain" description="HTH myb-type" evidence="9">
    <location>
        <begin position="174"/>
        <end position="226"/>
    </location>
</feature>
<dbReference type="GO" id="GO:0008270">
    <property type="term" value="F:zinc ion binding"/>
    <property type="evidence" value="ECO:0007669"/>
    <property type="project" value="UniProtKB-KW"/>
</dbReference>
<dbReference type="HOGENOM" id="CLU_034414_0_0_1"/>
<dbReference type="SUPFAM" id="SSF46689">
    <property type="entry name" value="Homeodomain-like"/>
    <property type="match status" value="1"/>
</dbReference>
<dbReference type="InParanoid" id="E9HSP0"/>
<keyword evidence="2" id="KW-0479">Metal-binding</keyword>
<dbReference type="SUPFAM" id="SSF57850">
    <property type="entry name" value="RING/U-box"/>
    <property type="match status" value="1"/>
</dbReference>
<dbReference type="Gene3D" id="3.30.60.90">
    <property type="match status" value="1"/>
</dbReference>
<protein>
    <recommendedName>
        <fullName evidence="12">ZZ-type domain-containing protein</fullName>
    </recommendedName>
</protein>
<dbReference type="eggNOG" id="KOG0724">
    <property type="taxonomic scope" value="Eukaryota"/>
</dbReference>
<dbReference type="Proteomes" id="UP000000305">
    <property type="component" value="Unassembled WGS sequence"/>
</dbReference>
<dbReference type="InterPro" id="IPR001005">
    <property type="entry name" value="SANT/Myb"/>
</dbReference>
<dbReference type="AlphaFoldDB" id="E9HSP0"/>
<feature type="domain" description="ZZ-type" evidence="8">
    <location>
        <begin position="338"/>
        <end position="398"/>
    </location>
</feature>
<evidence type="ECO:0000313" key="10">
    <source>
        <dbReference type="EMBL" id="EFX65228.1"/>
    </source>
</evidence>
<feature type="domain" description="Myb-like" evidence="7">
    <location>
        <begin position="166"/>
        <end position="222"/>
    </location>
</feature>
<feature type="region of interest" description="Disordered" evidence="6">
    <location>
        <begin position="277"/>
        <end position="305"/>
    </location>
</feature>
<evidence type="ECO:0000256" key="4">
    <source>
        <dbReference type="ARBA" id="ARBA00022833"/>
    </source>
</evidence>
<dbReference type="PhylomeDB" id="E9HSP0"/>
<evidence type="ECO:0000313" key="11">
    <source>
        <dbReference type="Proteomes" id="UP000000305"/>
    </source>
</evidence>
<dbReference type="GO" id="GO:0005634">
    <property type="term" value="C:nucleus"/>
    <property type="evidence" value="ECO:0007669"/>
    <property type="project" value="UniProtKB-SubCell"/>
</dbReference>
<dbReference type="CDD" id="cd00167">
    <property type="entry name" value="SANT"/>
    <property type="match status" value="1"/>
</dbReference>
<dbReference type="STRING" id="6669.E9HSP0"/>
<dbReference type="PROSITE" id="PS50090">
    <property type="entry name" value="MYB_LIKE"/>
    <property type="match status" value="1"/>
</dbReference>
<dbReference type="InterPro" id="IPR037830">
    <property type="entry name" value="ZZZ3"/>
</dbReference>
<name>E9HSP0_DAPPU</name>
<dbReference type="KEGG" id="dpx:DAPPUDRAFT_303802"/>
<dbReference type="OMA" id="TFFPAQN"/>
<evidence type="ECO:0000256" key="3">
    <source>
        <dbReference type="ARBA" id="ARBA00022771"/>
    </source>
</evidence>
<dbReference type="FunCoup" id="E9HSP0">
    <property type="interactions" value="21"/>
</dbReference>
<evidence type="ECO:0008006" key="12">
    <source>
        <dbReference type="Google" id="ProtNLM"/>
    </source>
</evidence>
<evidence type="ECO:0000256" key="1">
    <source>
        <dbReference type="ARBA" id="ARBA00004123"/>
    </source>
</evidence>
<dbReference type="PANTHER" id="PTHR22705:SF0">
    <property type="entry name" value="ZZ-TYPE ZINC FINGER-CONTAINING PROTEIN 3"/>
    <property type="match status" value="1"/>
</dbReference>
<evidence type="ECO:0000259" key="7">
    <source>
        <dbReference type="PROSITE" id="PS50090"/>
    </source>
</evidence>
<evidence type="ECO:0000256" key="5">
    <source>
        <dbReference type="PROSITE-ProRule" id="PRU00228"/>
    </source>
</evidence>
<feature type="region of interest" description="Disordered" evidence="6">
    <location>
        <begin position="121"/>
        <end position="161"/>
    </location>
</feature>
<proteinExistence type="predicted"/>
<dbReference type="InterPro" id="IPR000433">
    <property type="entry name" value="Znf_ZZ"/>
</dbReference>
<evidence type="ECO:0000256" key="6">
    <source>
        <dbReference type="SAM" id="MobiDB-lite"/>
    </source>
</evidence>
<evidence type="ECO:0000259" key="8">
    <source>
        <dbReference type="PROSITE" id="PS50135"/>
    </source>
</evidence>